<sequence length="495" mass="54551">MAATESDVFFQGRLQAGIALALSEGKVVVAFVTDDGDQSKEWEHEFLTNDTLRSPLESKALVFRLQAGSEEAGFLEALFPVPKNPTVIIIRNATLQEYIANNATKEDLVRRVVASLDQVAAPASTQGQAPSNEFPSQTTPQVTTPSAALDDDEEQQQDPQPQPQPQTDTSTNSNARIQAMLLERAKRLEADKKAKEAKEKAEREARAKQRREAGESSNEGQPPNSNISDAERSYAESVRQRKVQATEERKRILKRIEDDRRERKEREAQERQARLLLSANQDNGGSTSHATPPIPMSAGRQGGGGAKGGEFCNLQVRLFDGSTLRARFKSDATLANEVRKWIDDERTDDDTPYTFRVLLTPLPNKAVDATEEIKSLLSLGLAPSATLVLVRAKYASAYAGAGNGGFVGNTYAYIIGLFSAIYAFLFGGIVNAIFGRRRATRQQQAQEGIPLRDLGASTRIRGFQNPNDRRDQQLYNGNSLNFEPRRDEDEDHGSS</sequence>
<accession>A0ACC0DAA8</accession>
<protein>
    <submittedName>
        <fullName evidence="1">Uncharacterized protein</fullName>
    </submittedName>
</protein>
<dbReference type="EMBL" id="MU394294">
    <property type="protein sequence ID" value="KAI6089686.1"/>
    <property type="molecule type" value="Genomic_DNA"/>
</dbReference>
<organism evidence="1 2">
    <name type="scientific">Hypoxylon rubiginosum</name>
    <dbReference type="NCBI Taxonomy" id="110542"/>
    <lineage>
        <taxon>Eukaryota</taxon>
        <taxon>Fungi</taxon>
        <taxon>Dikarya</taxon>
        <taxon>Ascomycota</taxon>
        <taxon>Pezizomycotina</taxon>
        <taxon>Sordariomycetes</taxon>
        <taxon>Xylariomycetidae</taxon>
        <taxon>Xylariales</taxon>
        <taxon>Hypoxylaceae</taxon>
        <taxon>Hypoxylon</taxon>
    </lineage>
</organism>
<name>A0ACC0DAA8_9PEZI</name>
<proteinExistence type="predicted"/>
<keyword evidence="2" id="KW-1185">Reference proteome</keyword>
<dbReference type="Proteomes" id="UP001497680">
    <property type="component" value="Unassembled WGS sequence"/>
</dbReference>
<reference evidence="1 2" key="1">
    <citation type="journal article" date="2022" name="New Phytol.">
        <title>Ecological generalism drives hyperdiversity of secondary metabolite gene clusters in xylarialean endophytes.</title>
        <authorList>
            <person name="Franco M.E.E."/>
            <person name="Wisecaver J.H."/>
            <person name="Arnold A.E."/>
            <person name="Ju Y.M."/>
            <person name="Slot J.C."/>
            <person name="Ahrendt S."/>
            <person name="Moore L.P."/>
            <person name="Eastman K.E."/>
            <person name="Scott K."/>
            <person name="Konkel Z."/>
            <person name="Mondo S.J."/>
            <person name="Kuo A."/>
            <person name="Hayes R.D."/>
            <person name="Haridas S."/>
            <person name="Andreopoulos B."/>
            <person name="Riley R."/>
            <person name="LaButti K."/>
            <person name="Pangilinan J."/>
            <person name="Lipzen A."/>
            <person name="Amirebrahimi M."/>
            <person name="Yan J."/>
            <person name="Adam C."/>
            <person name="Keymanesh K."/>
            <person name="Ng V."/>
            <person name="Louie K."/>
            <person name="Northen T."/>
            <person name="Drula E."/>
            <person name="Henrissat B."/>
            <person name="Hsieh H.M."/>
            <person name="Youens-Clark K."/>
            <person name="Lutzoni F."/>
            <person name="Miadlikowska J."/>
            <person name="Eastwood D.C."/>
            <person name="Hamelin R.C."/>
            <person name="Grigoriev I.V."/>
            <person name="U'Ren J.M."/>
        </authorList>
    </citation>
    <scope>NUCLEOTIDE SEQUENCE [LARGE SCALE GENOMIC DNA]</scope>
    <source>
        <strain evidence="1 2">ER1909</strain>
    </source>
</reference>
<gene>
    <name evidence="1" type="ORF">F4821DRAFT_230698</name>
</gene>
<evidence type="ECO:0000313" key="2">
    <source>
        <dbReference type="Proteomes" id="UP001497680"/>
    </source>
</evidence>
<evidence type="ECO:0000313" key="1">
    <source>
        <dbReference type="EMBL" id="KAI6089686.1"/>
    </source>
</evidence>
<comment type="caution">
    <text evidence="1">The sequence shown here is derived from an EMBL/GenBank/DDBJ whole genome shotgun (WGS) entry which is preliminary data.</text>
</comment>